<gene>
    <name evidence="1" type="ORF">LSAA_2911</name>
</gene>
<accession>A0A7R8H130</accession>
<evidence type="ECO:0000313" key="2">
    <source>
        <dbReference type="Proteomes" id="UP000675881"/>
    </source>
</evidence>
<protein>
    <submittedName>
        <fullName evidence="1">(salmon louse) hypothetical protein</fullName>
    </submittedName>
</protein>
<name>A0A7R8H130_LEPSM</name>
<dbReference type="EMBL" id="HG994590">
    <property type="protein sequence ID" value="CAF2801025.1"/>
    <property type="molecule type" value="Genomic_DNA"/>
</dbReference>
<sequence length="127" mass="14847">MKRSKSSSVLAPSWNMGTYEFEGIKMNSDAPMEDSLITFPATPRHFGSNLSLLNQERRLEDVNPSRRRIKRSKSYGRIPKCSHKDIPLFSISMYKKRNKYPKETAERQFMIKNITEAWSAWNVGMVW</sequence>
<dbReference type="AlphaFoldDB" id="A0A7R8H130"/>
<proteinExistence type="predicted"/>
<evidence type="ECO:0000313" key="1">
    <source>
        <dbReference type="EMBL" id="CAF2801025.1"/>
    </source>
</evidence>
<dbReference type="Proteomes" id="UP000675881">
    <property type="component" value="Chromosome 11"/>
</dbReference>
<organism evidence="1 2">
    <name type="scientific">Lepeophtheirus salmonis</name>
    <name type="common">Salmon louse</name>
    <name type="synonym">Caligus salmonis</name>
    <dbReference type="NCBI Taxonomy" id="72036"/>
    <lineage>
        <taxon>Eukaryota</taxon>
        <taxon>Metazoa</taxon>
        <taxon>Ecdysozoa</taxon>
        <taxon>Arthropoda</taxon>
        <taxon>Crustacea</taxon>
        <taxon>Multicrustacea</taxon>
        <taxon>Hexanauplia</taxon>
        <taxon>Copepoda</taxon>
        <taxon>Siphonostomatoida</taxon>
        <taxon>Caligidae</taxon>
        <taxon>Lepeophtheirus</taxon>
    </lineage>
</organism>
<reference evidence="1" key="1">
    <citation type="submission" date="2021-02" db="EMBL/GenBank/DDBJ databases">
        <authorList>
            <person name="Bekaert M."/>
        </authorList>
    </citation>
    <scope>NUCLEOTIDE SEQUENCE</scope>
    <source>
        <strain evidence="1">IoA-00</strain>
    </source>
</reference>
<keyword evidence="2" id="KW-1185">Reference proteome</keyword>